<organism evidence="1 2">
    <name type="scientific">Sinobacterium caligoides</name>
    <dbReference type="NCBI Taxonomy" id="933926"/>
    <lineage>
        <taxon>Bacteria</taxon>
        <taxon>Pseudomonadati</taxon>
        <taxon>Pseudomonadota</taxon>
        <taxon>Gammaproteobacteria</taxon>
        <taxon>Cellvibrionales</taxon>
        <taxon>Spongiibacteraceae</taxon>
        <taxon>Sinobacterium</taxon>
    </lineage>
</organism>
<dbReference type="OrthoDB" id="5889044at2"/>
<sequence>MPSVNHAPNCNSSPLESALHQFKQHLGAMGKSPTVHQKRHIELEEGLISNLAQVEQRLEEYEGWVRQATASELREEGHNSKRLGRNLRAAGRAKPDDRCDAHAIVSGKHKYSRLLRITLSMRQIGVDEADNGCWLPRSWSKDRNHWALSHAVPHSRIHRKSYYRWLEIELPMRLTSNQLREKLRTIGRLLQQNKSEIPSWVREWEE</sequence>
<evidence type="ECO:0000313" key="2">
    <source>
        <dbReference type="Proteomes" id="UP000275394"/>
    </source>
</evidence>
<proteinExistence type="predicted"/>
<reference evidence="1 2" key="1">
    <citation type="submission" date="2018-11" db="EMBL/GenBank/DDBJ databases">
        <title>Genomic Encyclopedia of Type Strains, Phase IV (KMG-IV): sequencing the most valuable type-strain genomes for metagenomic binning, comparative biology and taxonomic classification.</title>
        <authorList>
            <person name="Goeker M."/>
        </authorList>
    </citation>
    <scope>NUCLEOTIDE SEQUENCE [LARGE SCALE GENOMIC DNA]</scope>
    <source>
        <strain evidence="1 2">DSM 100316</strain>
    </source>
</reference>
<dbReference type="AlphaFoldDB" id="A0A3N2DK71"/>
<accession>A0A3N2DK71</accession>
<keyword evidence="2" id="KW-1185">Reference proteome</keyword>
<comment type="caution">
    <text evidence="1">The sequence shown here is derived from an EMBL/GenBank/DDBJ whole genome shotgun (WGS) entry which is preliminary data.</text>
</comment>
<evidence type="ECO:0000313" key="1">
    <source>
        <dbReference type="EMBL" id="ROS00204.1"/>
    </source>
</evidence>
<dbReference type="RefSeq" id="WP_123713181.1">
    <property type="nucleotide sequence ID" value="NZ_RKHR01000005.1"/>
</dbReference>
<dbReference type="Proteomes" id="UP000275394">
    <property type="component" value="Unassembled WGS sequence"/>
</dbReference>
<dbReference type="Pfam" id="PF14412">
    <property type="entry name" value="AHH"/>
    <property type="match status" value="1"/>
</dbReference>
<gene>
    <name evidence="1" type="ORF">EDC56_2842</name>
</gene>
<name>A0A3N2DK71_9GAMM</name>
<protein>
    <submittedName>
        <fullName evidence="1">HNH/ENDO VII superfamily nuclease</fullName>
    </submittedName>
</protein>
<dbReference type="EMBL" id="RKHR01000005">
    <property type="protein sequence ID" value="ROS00204.1"/>
    <property type="molecule type" value="Genomic_DNA"/>
</dbReference>
<dbReference type="InterPro" id="IPR032871">
    <property type="entry name" value="AHH_dom_containing"/>
</dbReference>